<accession>A0AAD3DF44</accession>
<name>A0AAD3DF44_9STRA</name>
<reference evidence="2 3" key="1">
    <citation type="journal article" date="2021" name="Sci. Rep.">
        <title>The genome of the diatom Chaetoceros tenuissimus carries an ancient integrated fragment of an extant virus.</title>
        <authorList>
            <person name="Hongo Y."/>
            <person name="Kimura K."/>
            <person name="Takaki Y."/>
            <person name="Yoshida Y."/>
            <person name="Baba S."/>
            <person name="Kobayashi G."/>
            <person name="Nagasaki K."/>
            <person name="Hano T."/>
            <person name="Tomaru Y."/>
        </authorList>
    </citation>
    <scope>NUCLEOTIDE SEQUENCE [LARGE SCALE GENOMIC DNA]</scope>
    <source>
        <strain evidence="2 3">NIES-3715</strain>
    </source>
</reference>
<organism evidence="2 3">
    <name type="scientific">Chaetoceros tenuissimus</name>
    <dbReference type="NCBI Taxonomy" id="426638"/>
    <lineage>
        <taxon>Eukaryota</taxon>
        <taxon>Sar</taxon>
        <taxon>Stramenopiles</taxon>
        <taxon>Ochrophyta</taxon>
        <taxon>Bacillariophyta</taxon>
        <taxon>Coscinodiscophyceae</taxon>
        <taxon>Chaetocerotophycidae</taxon>
        <taxon>Chaetocerotales</taxon>
        <taxon>Chaetocerotaceae</taxon>
        <taxon>Chaetoceros</taxon>
    </lineage>
</organism>
<feature type="region of interest" description="Disordered" evidence="1">
    <location>
        <begin position="184"/>
        <end position="221"/>
    </location>
</feature>
<feature type="compositionally biased region" description="Basic residues" evidence="1">
    <location>
        <begin position="198"/>
        <end position="215"/>
    </location>
</feature>
<keyword evidence="3" id="KW-1185">Reference proteome</keyword>
<protein>
    <submittedName>
        <fullName evidence="2">Uncharacterized protein</fullName>
    </submittedName>
</protein>
<dbReference type="InterPro" id="IPR007511">
    <property type="entry name" value="DUF501"/>
</dbReference>
<dbReference type="PANTHER" id="PTHR37163:SF1">
    <property type="entry name" value="DUF501 DOMAIN-CONTAINING PROTEIN"/>
    <property type="match status" value="1"/>
</dbReference>
<comment type="caution">
    <text evidence="2">The sequence shown here is derived from an EMBL/GenBank/DDBJ whole genome shotgun (WGS) entry which is preliminary data.</text>
</comment>
<dbReference type="AlphaFoldDB" id="A0AAD3DF44"/>
<evidence type="ECO:0000256" key="1">
    <source>
        <dbReference type="SAM" id="MobiDB-lite"/>
    </source>
</evidence>
<proteinExistence type="predicted"/>
<dbReference type="EMBL" id="BLLK01000079">
    <property type="protein sequence ID" value="GFH62151.1"/>
    <property type="molecule type" value="Genomic_DNA"/>
</dbReference>
<dbReference type="Pfam" id="PF04417">
    <property type="entry name" value="DUF501"/>
    <property type="match status" value="1"/>
</dbReference>
<dbReference type="Proteomes" id="UP001054902">
    <property type="component" value="Unassembled WGS sequence"/>
</dbReference>
<dbReference type="PANTHER" id="PTHR37163">
    <property type="entry name" value="CONSERVED PROTEIN"/>
    <property type="match status" value="1"/>
</dbReference>
<evidence type="ECO:0000313" key="3">
    <source>
        <dbReference type="Proteomes" id="UP001054902"/>
    </source>
</evidence>
<evidence type="ECO:0000313" key="2">
    <source>
        <dbReference type="EMBL" id="GFH62151.1"/>
    </source>
</evidence>
<sequence>MEKQTGQKSPCHAAIGVPVSCKCRHGYPQAFTLNPMPSTGRINSGLVKLTCPMLVNAIDELEDDGYIKEISKKLEANSEWQKQVQQVHEKHAHTRKELITDDQLNILQDKLGERASLAFMESGVAASTIDSLDVKCLHAWYGDYLFASPDKESKTSPLGETVGDLLRTRGIDLSGSESCSSFCDPLSKTMVQPPNPRNKQRLKSRKEIARRKRKKETGDEQ</sequence>
<gene>
    <name evidence="2" type="ORF">CTEN210_18627</name>
</gene>